<feature type="region of interest" description="Disordered" evidence="1">
    <location>
        <begin position="121"/>
        <end position="140"/>
    </location>
</feature>
<dbReference type="STRING" id="757424.Hsero_0231"/>
<evidence type="ECO:0000313" key="2">
    <source>
        <dbReference type="EMBL" id="ADJ61757.1"/>
    </source>
</evidence>
<accession>D8IV38</accession>
<gene>
    <name evidence="2" type="ordered locus">Hsero_0231</name>
</gene>
<proteinExistence type="predicted"/>
<dbReference type="eggNOG" id="ENOG5030VX5">
    <property type="taxonomic scope" value="Bacteria"/>
</dbReference>
<dbReference type="EMBL" id="CP002039">
    <property type="protein sequence ID" value="ADJ61757.1"/>
    <property type="molecule type" value="Genomic_DNA"/>
</dbReference>
<protein>
    <recommendedName>
        <fullName evidence="4">DUF1353 domain-containing protein</fullName>
    </recommendedName>
</protein>
<dbReference type="GeneID" id="29393336"/>
<dbReference type="AlphaFoldDB" id="D8IV38"/>
<evidence type="ECO:0008006" key="4">
    <source>
        <dbReference type="Google" id="ProtNLM"/>
    </source>
</evidence>
<sequence length="140" mass="16075">MSGFTTPADLRMLDNYQWQLLRAFDYHIGGYPSQRIVRVPAGTITDLASVPRCLWAVFPPHGRYAKAAIVHDYLYESAIGSKREADRIFLEAMVVLGVPGWRRWVMYLAVRLFGRGRYGRDRREGPDGRRCGRERDGDRG</sequence>
<dbReference type="Pfam" id="PF07087">
    <property type="entry name" value="DUF1353"/>
    <property type="match status" value="1"/>
</dbReference>
<reference evidence="2 3" key="1">
    <citation type="submission" date="2010-04" db="EMBL/GenBank/DDBJ databases">
        <title>The genome of Herbaspirillum seropedicae SmR1, an endophytic, nitrogen-fixing, plant-growth promoting beta-Proteobacteria.</title>
        <authorList>
            <person name="Pedrosa F.O."/>
            <person name="Monteiro R.A."/>
            <person name="Wassem R."/>
            <person name="Cruz L.M."/>
            <person name="Ayub R.A."/>
            <person name="Colauto N.B."/>
            <person name="Fernandez M.A."/>
            <person name="Fungaro M.H.P."/>
            <person name="Grisard E.C."/>
            <person name="Hungria M."/>
            <person name="Madeira H.M.F."/>
            <person name="Nodari R.O."/>
            <person name="Osaku C.A."/>
            <person name="Petzl-Erler M.L."/>
            <person name="Terenzi H."/>
            <person name="Vieira L.G.E."/>
            <person name="Almeida M.I.M."/>
            <person name="Alves L.R."/>
            <person name="Arantes O.M.N."/>
            <person name="Balsanelli E."/>
            <person name="Barcellos F.G."/>
            <person name="Baura V.A."/>
            <person name="Binde D.R."/>
            <person name="Campo R.J."/>
            <person name="Chubatsu L.S."/>
            <person name="Chueire L.M.O."/>
            <person name="Ciferri R.R."/>
            <person name="Correa L.C."/>
            <person name="da Conceicao Silva J.L."/>
            <person name="Dabul A.N.G."/>
            <person name="Dambros B.P."/>
            <person name="Faoro H."/>
            <person name="Favetti A."/>
            <person name="Friedermann G."/>
            <person name="Furlaneto M.C."/>
            <person name="Gasques L.S."/>
            <person name="Gimenes C.C.T."/>
            <person name="Gioppo N.M.R."/>
            <person name="Glienke-Blanco C."/>
            <person name="Godoy L.P."/>
            <person name="Guerra M.P."/>
            <person name="Karp S."/>
            <person name="Kava-Cordeiro V."/>
            <person name="Margarido V.P."/>
            <person name="Mathioni S.M."/>
            <person name="Menck-Soares M.A."/>
            <person name="Murace N.K."/>
            <person name="Nicolas M.F."/>
            <person name="Oliveira C.E.C."/>
            <person name="Pagnan N.A.B."/>
            <person name="Pamphile J.A."/>
            <person name="Patussi E.V."/>
            <person name="Pereira L.F.P."/>
            <person name="Pereira-Ferrari L."/>
            <person name="Pinto F.G.S."/>
            <person name="Precoma C."/>
            <person name="Prioli A.J."/>
            <person name="Prioli S.M.A.P."/>
            <person name="Raittz R.T."/>
            <person name="Ramos H.J.O."/>
            <person name="Ribeiro E.M.S.F."/>
            <person name="Rigo L.U."/>
            <person name="Rocha C.L.M.S.C."/>
            <person name="Rocha S.N."/>
            <person name="Santos K."/>
            <person name="Satori D."/>
            <person name="Silva A.G."/>
            <person name="Simao R.C.G."/>
            <person name="Soares M.A.M."/>
            <person name="Souza E.M."/>
            <person name="Steffens M.B.R."/>
            <person name="Steindel M."/>
            <person name="Tadra-Sfeir M.Z."/>
            <person name="Takahashi E.K."/>
            <person name="Torres R.A."/>
            <person name="Valle J.S."/>
            <person name="Vernal J.I."/>
            <person name="Vilas-Boas L.A."/>
            <person name="Watanabe M.A.E."/>
            <person name="Weiss V.A."/>
            <person name="Yates M.A."/>
            <person name="Souza E.M."/>
        </authorList>
    </citation>
    <scope>NUCLEOTIDE SEQUENCE [LARGE SCALE GENOMIC DNA]</scope>
    <source>
        <strain evidence="2 3">SmR1</strain>
    </source>
</reference>
<dbReference type="HOGENOM" id="CLU_128732_0_1_4"/>
<name>D8IV38_HERSS</name>
<dbReference type="RefSeq" id="WP_013232279.1">
    <property type="nucleotide sequence ID" value="NC_014323.1"/>
</dbReference>
<evidence type="ECO:0000313" key="3">
    <source>
        <dbReference type="Proteomes" id="UP000000329"/>
    </source>
</evidence>
<organism evidence="2 3">
    <name type="scientific">Herbaspirillum seropedicae (strain SmR1)</name>
    <dbReference type="NCBI Taxonomy" id="757424"/>
    <lineage>
        <taxon>Bacteria</taxon>
        <taxon>Pseudomonadati</taxon>
        <taxon>Pseudomonadota</taxon>
        <taxon>Betaproteobacteria</taxon>
        <taxon>Burkholderiales</taxon>
        <taxon>Oxalobacteraceae</taxon>
        <taxon>Herbaspirillum</taxon>
    </lineage>
</organism>
<dbReference type="InterPro" id="IPR010767">
    <property type="entry name" value="Phage_CGC-2007_Cje0229"/>
</dbReference>
<dbReference type="KEGG" id="hse:Hsero_0231"/>
<dbReference type="OrthoDB" id="88276at2"/>
<dbReference type="Proteomes" id="UP000000329">
    <property type="component" value="Chromosome"/>
</dbReference>
<keyword evidence="3" id="KW-1185">Reference proteome</keyword>
<evidence type="ECO:0000256" key="1">
    <source>
        <dbReference type="SAM" id="MobiDB-lite"/>
    </source>
</evidence>